<sequence length="417" mass="47900">MITTKFTLQNYVRSCTLISNNQNPIRLMLNPNTKFNDIIKLIQIVWRQNVQQLRLFLIDGTEIEEKDLINIKKGTNLYAHLKNDDNELINLKLEYDIIKKVGEGGQGKVFLGKRKGTQELVAIKKISSSTWQNQDLERLEQESLILKQLDHKNIVKLHDKVVYSSQKQVLMIMEYLYGGSLLAQANSQLSEVEAKHFCRQVVDAIAYCHEKRIVHCDLKLENIMLQSLSCKEIKIIDFGVSNYAGQPLITENVVGTLSYLAPEVLSPTYKYIYPPQDIWAVGCIIYGLVFGKLPFDGSSPSETYRNILQCNYQIPKKNVSKELLHLLSIIFVISPKERANIFDIQSHNWFKENAKIFKLNLSGCNIRIGRSSSVAKMHSSRKSNDEDQRLVISHRKIVQSRRSVTRLDKVSFLTKIK</sequence>
<dbReference type="Proteomes" id="UP000692954">
    <property type="component" value="Unassembled WGS sequence"/>
</dbReference>
<evidence type="ECO:0000256" key="3">
    <source>
        <dbReference type="ARBA" id="ARBA00022840"/>
    </source>
</evidence>
<dbReference type="InterPro" id="IPR000719">
    <property type="entry name" value="Prot_kinase_dom"/>
</dbReference>
<dbReference type="InterPro" id="IPR008271">
    <property type="entry name" value="Ser/Thr_kinase_AS"/>
</dbReference>
<dbReference type="GO" id="GO:0005524">
    <property type="term" value="F:ATP binding"/>
    <property type="evidence" value="ECO:0007669"/>
    <property type="project" value="UniProtKB-KW"/>
</dbReference>
<dbReference type="FunFam" id="1.10.510.10:FF:000571">
    <property type="entry name" value="Maternal embryonic leucine zipper kinase"/>
    <property type="match status" value="1"/>
</dbReference>
<accession>A0A8S1MXT2</accession>
<evidence type="ECO:0000256" key="2">
    <source>
        <dbReference type="ARBA" id="ARBA00022741"/>
    </source>
</evidence>
<evidence type="ECO:0000313" key="6">
    <source>
        <dbReference type="Proteomes" id="UP000692954"/>
    </source>
</evidence>
<protein>
    <recommendedName>
        <fullName evidence="4">Protein kinase domain-containing protein</fullName>
    </recommendedName>
</protein>
<dbReference type="EMBL" id="CAJJDN010000046">
    <property type="protein sequence ID" value="CAD8084002.1"/>
    <property type="molecule type" value="Genomic_DNA"/>
</dbReference>
<dbReference type="Pfam" id="PF00069">
    <property type="entry name" value="Pkinase"/>
    <property type="match status" value="1"/>
</dbReference>
<dbReference type="PROSITE" id="PS00108">
    <property type="entry name" value="PROTEIN_KINASE_ST"/>
    <property type="match status" value="1"/>
</dbReference>
<dbReference type="PROSITE" id="PS50011">
    <property type="entry name" value="PROTEIN_KINASE_DOM"/>
    <property type="match status" value="1"/>
</dbReference>
<evidence type="ECO:0000313" key="5">
    <source>
        <dbReference type="EMBL" id="CAD8084002.1"/>
    </source>
</evidence>
<name>A0A8S1MXT2_9CILI</name>
<dbReference type="SMART" id="SM00220">
    <property type="entry name" value="S_TKc"/>
    <property type="match status" value="1"/>
</dbReference>
<reference evidence="5" key="1">
    <citation type="submission" date="2021-01" db="EMBL/GenBank/DDBJ databases">
        <authorList>
            <consortium name="Genoscope - CEA"/>
            <person name="William W."/>
        </authorList>
    </citation>
    <scope>NUCLEOTIDE SEQUENCE</scope>
</reference>
<gene>
    <name evidence="5" type="ORF">PSON_ATCC_30995.1.T0460025</name>
</gene>
<dbReference type="GO" id="GO:0035556">
    <property type="term" value="P:intracellular signal transduction"/>
    <property type="evidence" value="ECO:0007669"/>
    <property type="project" value="TreeGrafter"/>
</dbReference>
<keyword evidence="2" id="KW-0547">Nucleotide-binding</keyword>
<proteinExistence type="predicted"/>
<dbReference type="GO" id="GO:0005737">
    <property type="term" value="C:cytoplasm"/>
    <property type="evidence" value="ECO:0007669"/>
    <property type="project" value="TreeGrafter"/>
</dbReference>
<keyword evidence="3" id="KW-0067">ATP-binding</keyword>
<dbReference type="PANTHER" id="PTHR24346">
    <property type="entry name" value="MAP/MICROTUBULE AFFINITY-REGULATING KINASE"/>
    <property type="match status" value="1"/>
</dbReference>
<evidence type="ECO:0000256" key="1">
    <source>
        <dbReference type="ARBA" id="ARBA00011245"/>
    </source>
</evidence>
<keyword evidence="6" id="KW-1185">Reference proteome</keyword>
<organism evidence="5 6">
    <name type="scientific">Paramecium sonneborni</name>
    <dbReference type="NCBI Taxonomy" id="65129"/>
    <lineage>
        <taxon>Eukaryota</taxon>
        <taxon>Sar</taxon>
        <taxon>Alveolata</taxon>
        <taxon>Ciliophora</taxon>
        <taxon>Intramacronucleata</taxon>
        <taxon>Oligohymenophorea</taxon>
        <taxon>Peniculida</taxon>
        <taxon>Parameciidae</taxon>
        <taxon>Paramecium</taxon>
    </lineage>
</organism>
<dbReference type="GO" id="GO:0004674">
    <property type="term" value="F:protein serine/threonine kinase activity"/>
    <property type="evidence" value="ECO:0007669"/>
    <property type="project" value="TreeGrafter"/>
</dbReference>
<dbReference type="AlphaFoldDB" id="A0A8S1MXT2"/>
<comment type="subunit">
    <text evidence="1">Monomer.</text>
</comment>
<feature type="domain" description="Protein kinase" evidence="4">
    <location>
        <begin position="95"/>
        <end position="350"/>
    </location>
</feature>
<comment type="caution">
    <text evidence="5">The sequence shown here is derived from an EMBL/GenBank/DDBJ whole genome shotgun (WGS) entry which is preliminary data.</text>
</comment>
<dbReference type="PANTHER" id="PTHR24346:SF30">
    <property type="entry name" value="MATERNAL EMBRYONIC LEUCINE ZIPPER KINASE"/>
    <property type="match status" value="1"/>
</dbReference>
<evidence type="ECO:0000259" key="4">
    <source>
        <dbReference type="PROSITE" id="PS50011"/>
    </source>
</evidence>
<dbReference type="OrthoDB" id="504170at2759"/>